<evidence type="ECO:0000313" key="4">
    <source>
        <dbReference type="Proteomes" id="UP001597033"/>
    </source>
</evidence>
<keyword evidence="1" id="KW-0812">Transmembrane</keyword>
<accession>A0ABW3LV50</accession>
<gene>
    <name evidence="3" type="ORF">ACFQ2N_05025</name>
</gene>
<reference evidence="4" key="1">
    <citation type="journal article" date="2019" name="Int. J. Syst. Evol. Microbiol.">
        <title>The Global Catalogue of Microorganisms (GCM) 10K type strain sequencing project: providing services to taxonomists for standard genome sequencing and annotation.</title>
        <authorList>
            <consortium name="The Broad Institute Genomics Platform"/>
            <consortium name="The Broad Institute Genome Sequencing Center for Infectious Disease"/>
            <person name="Wu L."/>
            <person name="Ma J."/>
        </authorList>
    </citation>
    <scope>NUCLEOTIDE SEQUENCE [LARGE SCALE GENOMIC DNA]</scope>
    <source>
        <strain evidence="4">CCUG 55854</strain>
    </source>
</reference>
<comment type="caution">
    <text evidence="3">The sequence shown here is derived from an EMBL/GenBank/DDBJ whole genome shotgun (WGS) entry which is preliminary data.</text>
</comment>
<feature type="transmembrane region" description="Helical" evidence="1">
    <location>
        <begin position="442"/>
        <end position="463"/>
    </location>
</feature>
<dbReference type="InterPro" id="IPR025060">
    <property type="entry name" value="DUF3999"/>
</dbReference>
<feature type="signal peptide" evidence="2">
    <location>
        <begin position="1"/>
        <end position="30"/>
    </location>
</feature>
<keyword evidence="1" id="KW-1133">Transmembrane helix</keyword>
<dbReference type="Proteomes" id="UP001597033">
    <property type="component" value="Unassembled WGS sequence"/>
</dbReference>
<name>A0ABW3LV50_9GAMM</name>
<protein>
    <submittedName>
        <fullName evidence="3">DUF3999 domain-containing protein</fullName>
    </submittedName>
</protein>
<evidence type="ECO:0000256" key="2">
    <source>
        <dbReference type="SAM" id="SignalP"/>
    </source>
</evidence>
<keyword evidence="1" id="KW-0472">Membrane</keyword>
<keyword evidence="4" id="KW-1185">Reference proteome</keyword>
<dbReference type="EMBL" id="JBHTKN010000002">
    <property type="protein sequence ID" value="MFD1041713.1"/>
    <property type="molecule type" value="Genomic_DNA"/>
</dbReference>
<sequence>MTLRTGAAGTRIAAWLAVVVSLVMSVVANAASRDDYARQWPLTLGQEESGAYRVLLDEAVYRSASQAALVDVEVFNAQGQPLPAALLSPAQPLAQAPRTLALPWFPLPALDPAAGGGDLRLVAERDEAGGIVRIEAGVPPRDAAVAVPGQWLVDASPLREPVRALRLEWERPRESLQARYRVEGSNDLRQWRTLNEGTTLLDLERGGERLRQGRIELDGQARYLRLLPVRPGPGLLPVLSGVAGELEPPPPQARWEWVELEGQRRSEGGREYFEFKLPGRIPVERADVRLPGNNAVEWTLHSRERGDASWIWRAGPWMAFQVGAGAGQASQSDPRPLAMVVRDRQWRLGAGSAVGAQAPVLRLGYRPEVMVFLAQGEPPYALAAGSANARRADAPIPALLEALRRQRGAGWQPAPAYLAPEPEELAGERALAPQRQIDWKSLLLWALLVGGAVLVAALGLSLLRQPPRD</sequence>
<organism evidence="3 4">
    <name type="scientific">Pseudoxanthomonas kaohsiungensis</name>
    <dbReference type="NCBI Taxonomy" id="283923"/>
    <lineage>
        <taxon>Bacteria</taxon>
        <taxon>Pseudomonadati</taxon>
        <taxon>Pseudomonadota</taxon>
        <taxon>Gammaproteobacteria</taxon>
        <taxon>Lysobacterales</taxon>
        <taxon>Lysobacteraceae</taxon>
        <taxon>Pseudoxanthomonas</taxon>
    </lineage>
</organism>
<evidence type="ECO:0000313" key="3">
    <source>
        <dbReference type="EMBL" id="MFD1041713.1"/>
    </source>
</evidence>
<keyword evidence="2" id="KW-0732">Signal</keyword>
<evidence type="ECO:0000256" key="1">
    <source>
        <dbReference type="SAM" id="Phobius"/>
    </source>
</evidence>
<proteinExistence type="predicted"/>
<dbReference type="RefSeq" id="WP_162376474.1">
    <property type="nucleotide sequence ID" value="NZ_JBHTKN010000002.1"/>
</dbReference>
<dbReference type="Pfam" id="PF13163">
    <property type="entry name" value="DUF3999"/>
    <property type="match status" value="1"/>
</dbReference>
<feature type="chain" id="PRO_5046754314" evidence="2">
    <location>
        <begin position="31"/>
        <end position="469"/>
    </location>
</feature>